<dbReference type="AlphaFoldDB" id="A0A074KUB1"/>
<proteinExistence type="predicted"/>
<sequence>MIDVRLQKYSGFAIGLLLFILNSYTFAQQRERYEGEYTFNNHDGTATFTFYENRDGEIVIDGNFSFVRRSIDTLDRTLLSKLNVNGVYRENKKHGRWRYDQEEHRVELRDVVDFEVVTDLESEDYELSATYNQGQLEGVWEYRENKFERGRVEPLFRSAPINFSAGKMVGDISFEQFGDYLTYNITGRLDPQGVMVGEWVFTYMRDTIFVRETRRYENGFLLGLRVVDDETREVINEVIFHEVIQNLDRLNQGEDVGFGIAEARFPLTFNVGYRQSFEELQVQQRGNEFLRHVLGRILQYEDEYVDDDGSLSQYPIHTRRFEYPISREDQRNIDEIEETFEVLQSEVNRFAEMNALAINRYRDDSLAFAYEYFQRKQHRLDQVDTLVQILTSDEIRYIDQDVFVREGIDFLSAFDTIRYEFGEEVRTRHLDYEDDLGADRSLTDNVLAYIRREQSLVDVFTAYITQELEQLEQTDDLATMEARILQNKALVDSVYLSHETISNRDLEMFASVYENILQRNFNELSRRYSEMDTYMERVEQGEVILDLISEMREQFNRLAAVFPTMDDLDETYQEETFNPFTYSRYNVRVKERLFDNGGMVLFNHYVSQIRNEEDYTMIKEHLDRIEALQERLYELRDVDTRRIERRLGRRTSINRIESALDL</sequence>
<accession>A0A074KUB1</accession>
<keyword evidence="3" id="KW-1185">Reference proteome</keyword>
<evidence type="ECO:0000256" key="1">
    <source>
        <dbReference type="SAM" id="Coils"/>
    </source>
</evidence>
<dbReference type="eggNOG" id="ENOG5032XVY">
    <property type="taxonomic scope" value="Bacteria"/>
</dbReference>
<protein>
    <submittedName>
        <fullName evidence="2">Uncharacterized protein</fullName>
    </submittedName>
</protein>
<dbReference type="EMBL" id="JMIH01000024">
    <property type="protein sequence ID" value="KEO72499.1"/>
    <property type="molecule type" value="Genomic_DNA"/>
</dbReference>
<reference evidence="2 3" key="1">
    <citation type="submission" date="2014-04" db="EMBL/GenBank/DDBJ databases">
        <title>Characterization and application of a salt tolerant electro-active bacterium.</title>
        <authorList>
            <person name="Yang L."/>
            <person name="Wei S."/>
            <person name="Tay Q.X.M."/>
        </authorList>
    </citation>
    <scope>NUCLEOTIDE SEQUENCE [LARGE SCALE GENOMIC DNA]</scope>
    <source>
        <strain evidence="2 3">LY1</strain>
    </source>
</reference>
<evidence type="ECO:0000313" key="3">
    <source>
        <dbReference type="Proteomes" id="UP000027821"/>
    </source>
</evidence>
<dbReference type="Proteomes" id="UP000027821">
    <property type="component" value="Unassembled WGS sequence"/>
</dbReference>
<comment type="caution">
    <text evidence="2">The sequence shown here is derived from an EMBL/GenBank/DDBJ whole genome shotgun (WGS) entry which is preliminary data.</text>
</comment>
<name>A0A074KUB1_9BACT</name>
<keyword evidence="1" id="KW-0175">Coiled coil</keyword>
<dbReference type="STRING" id="1048983.EL17_17325"/>
<organism evidence="2 3">
    <name type="scientific">Anditalea andensis</name>
    <dbReference type="NCBI Taxonomy" id="1048983"/>
    <lineage>
        <taxon>Bacteria</taxon>
        <taxon>Pseudomonadati</taxon>
        <taxon>Bacteroidota</taxon>
        <taxon>Cytophagia</taxon>
        <taxon>Cytophagales</taxon>
        <taxon>Cytophagaceae</taxon>
        <taxon>Anditalea</taxon>
    </lineage>
</organism>
<gene>
    <name evidence="2" type="ORF">EL17_17325</name>
</gene>
<feature type="coiled-coil region" evidence="1">
    <location>
        <begin position="326"/>
        <end position="353"/>
    </location>
</feature>
<dbReference type="RefSeq" id="WP_164675141.1">
    <property type="nucleotide sequence ID" value="NZ_JMIH01000024.1"/>
</dbReference>
<evidence type="ECO:0000313" key="2">
    <source>
        <dbReference type="EMBL" id="KEO72499.1"/>
    </source>
</evidence>